<gene>
    <name evidence="4" type="ORF">DealDRAFT_2780</name>
</gene>
<name>C0GJX1_DETAL</name>
<protein>
    <submittedName>
        <fullName evidence="4">Thiamine pyrophosphate protein domain protein TPP-binding</fullName>
    </submittedName>
</protein>
<dbReference type="Gene3D" id="3.40.50.970">
    <property type="match status" value="2"/>
</dbReference>
<keyword evidence="5" id="KW-1185">Reference proteome</keyword>
<proteinExistence type="predicted"/>
<dbReference type="InterPro" id="IPR051479">
    <property type="entry name" value="PorB-like"/>
</dbReference>
<comment type="caution">
    <text evidence="4">The sequence shown here is derived from an EMBL/GenBank/DDBJ whole genome shotgun (WGS) entry which is preliminary data.</text>
</comment>
<dbReference type="eggNOG" id="COG1013">
    <property type="taxonomic scope" value="Bacteria"/>
</dbReference>
<dbReference type="GO" id="GO:0030976">
    <property type="term" value="F:thiamine pyrophosphate binding"/>
    <property type="evidence" value="ECO:0007669"/>
    <property type="project" value="InterPro"/>
</dbReference>
<dbReference type="Proteomes" id="UP000006443">
    <property type="component" value="Unassembled WGS sequence"/>
</dbReference>
<dbReference type="EMBL" id="ACJM01000019">
    <property type="protein sequence ID" value="EEG76340.1"/>
    <property type="molecule type" value="Genomic_DNA"/>
</dbReference>
<evidence type="ECO:0000313" key="4">
    <source>
        <dbReference type="EMBL" id="EEG76340.1"/>
    </source>
</evidence>
<dbReference type="PANTHER" id="PTHR42897">
    <property type="entry name" value="PYRUVATE SYNTHASE SUBUNIT PORB"/>
    <property type="match status" value="1"/>
</dbReference>
<accession>C0GJX1</accession>
<dbReference type="STRING" id="555088.DealDRAFT_2780"/>
<dbReference type="SUPFAM" id="SSF52518">
    <property type="entry name" value="Thiamin diphosphate-binding fold (THDP-binding)"/>
    <property type="match status" value="1"/>
</dbReference>
<evidence type="ECO:0000256" key="2">
    <source>
        <dbReference type="SAM" id="MobiDB-lite"/>
    </source>
</evidence>
<dbReference type="InterPro" id="IPR029061">
    <property type="entry name" value="THDP-binding"/>
</dbReference>
<feature type="domain" description="Thiamine pyrophosphate enzyme TPP-binding" evidence="3">
    <location>
        <begin position="76"/>
        <end position="209"/>
    </location>
</feature>
<keyword evidence="1" id="KW-0560">Oxidoreductase</keyword>
<dbReference type="Pfam" id="PF02775">
    <property type="entry name" value="TPP_enzyme_C"/>
    <property type="match status" value="1"/>
</dbReference>
<feature type="region of interest" description="Disordered" evidence="2">
    <location>
        <begin position="143"/>
        <end position="164"/>
    </location>
</feature>
<dbReference type="InterPro" id="IPR011766">
    <property type="entry name" value="TPP_enzyme_TPP-bd"/>
</dbReference>
<dbReference type="AlphaFoldDB" id="C0GJX1"/>
<dbReference type="GO" id="GO:0016491">
    <property type="term" value="F:oxidoreductase activity"/>
    <property type="evidence" value="ECO:0007669"/>
    <property type="project" value="UniProtKB-KW"/>
</dbReference>
<evidence type="ECO:0000256" key="1">
    <source>
        <dbReference type="ARBA" id="ARBA00023002"/>
    </source>
</evidence>
<evidence type="ECO:0000313" key="5">
    <source>
        <dbReference type="Proteomes" id="UP000006443"/>
    </source>
</evidence>
<dbReference type="CDD" id="cd03376">
    <property type="entry name" value="TPP_PFOR_porB_like"/>
    <property type="match status" value="1"/>
</dbReference>
<organism evidence="4 5">
    <name type="scientific">Dethiobacter alkaliphilus AHT 1</name>
    <dbReference type="NCBI Taxonomy" id="555088"/>
    <lineage>
        <taxon>Bacteria</taxon>
        <taxon>Bacillati</taxon>
        <taxon>Bacillota</taxon>
        <taxon>Dethiobacteria</taxon>
        <taxon>Dethiobacterales</taxon>
        <taxon>Dethiobacteraceae</taxon>
        <taxon>Dethiobacter</taxon>
    </lineage>
</organism>
<dbReference type="PANTHER" id="PTHR42897:SF1">
    <property type="entry name" value="2-OXOACID OXIDOREDUCTASE (FERREDOXIN)"/>
    <property type="match status" value="1"/>
</dbReference>
<reference evidence="4 5" key="1">
    <citation type="submission" date="2009-02" db="EMBL/GenBank/DDBJ databases">
        <title>Sequencing of the draft genome and assembly of Dethiobacter alkaliphilus AHT 1.</title>
        <authorList>
            <consortium name="US DOE Joint Genome Institute (JGI-PGF)"/>
            <person name="Lucas S."/>
            <person name="Copeland A."/>
            <person name="Lapidus A."/>
            <person name="Glavina del Rio T."/>
            <person name="Dalin E."/>
            <person name="Tice H."/>
            <person name="Bruce D."/>
            <person name="Goodwin L."/>
            <person name="Pitluck S."/>
            <person name="Larimer F."/>
            <person name="Land M.L."/>
            <person name="Hauser L."/>
            <person name="Muyzer G."/>
        </authorList>
    </citation>
    <scope>NUCLEOTIDE SEQUENCE [LARGE SCALE GENOMIC DNA]</scope>
    <source>
        <strain evidence="4 5">AHT 1</strain>
    </source>
</reference>
<evidence type="ECO:0000259" key="3">
    <source>
        <dbReference type="Pfam" id="PF02775"/>
    </source>
</evidence>
<feature type="compositionally biased region" description="Polar residues" evidence="2">
    <location>
        <begin position="143"/>
        <end position="159"/>
    </location>
</feature>
<sequence length="300" mass="32916">MGGELIMTKINQVPREEYLFSGHTACPGCSAALSVRHLTKVLGKDTVFVITACCFSIIAGPIPLRSFDLNVYHCPFPSAAATGSGLKRGLQAMGDDKTQVVVLAGDGGTFDIGLQGLSGAAERNENIIYICYDNEAYMNTGMQRSSASPYGSGSNTTPSPKVKENPKKDIMKIIEAHRIPYAATATVAHPADLLAKFNKAKTIKGFRFFHLLCPCPPGWGIESDETIVFSRLAVETGVFPLYEMIKGEQINLTYEPESLRPLKDYIDRQRRFAALSDEEIAVMQKEVDKNWQALLEKNKT</sequence>